<proteinExistence type="predicted"/>
<dbReference type="EMBL" id="SMAA01000017">
    <property type="protein sequence ID" value="TCS77273.1"/>
    <property type="molecule type" value="Genomic_DNA"/>
</dbReference>
<dbReference type="AlphaFoldDB" id="A0A4R3K3K6"/>
<keyword evidence="11" id="KW-1185">Reference proteome</keyword>
<feature type="transmembrane region" description="Helical" evidence="8">
    <location>
        <begin position="48"/>
        <end position="71"/>
    </location>
</feature>
<evidence type="ECO:0000256" key="4">
    <source>
        <dbReference type="ARBA" id="ARBA00022989"/>
    </source>
</evidence>
<dbReference type="SUPFAM" id="SSF81324">
    <property type="entry name" value="Voltage-gated potassium channels"/>
    <property type="match status" value="1"/>
</dbReference>
<dbReference type="GO" id="GO:0005249">
    <property type="term" value="F:voltage-gated potassium channel activity"/>
    <property type="evidence" value="ECO:0007669"/>
    <property type="project" value="InterPro"/>
</dbReference>
<keyword evidence="2" id="KW-0813">Transport</keyword>
<dbReference type="InterPro" id="IPR027359">
    <property type="entry name" value="Volt_channel_dom_sf"/>
</dbReference>
<dbReference type="Gene3D" id="1.10.287.70">
    <property type="match status" value="1"/>
</dbReference>
<evidence type="ECO:0000256" key="8">
    <source>
        <dbReference type="SAM" id="Phobius"/>
    </source>
</evidence>
<sequence>MVTKLRKFIKSLSKYMLAYDIVMAILSISVIFGLVIETKLELTDFELTVIDCFVNLAWAIFCIDYMVRLIIAKNRLLFIRKNIIDLIAIISFGTLFQGSRAIKIIRLLYIFKAFAYLNRIYERIISIIKTNDFDHILWFTLGVIFIGAVSISFVDGLDMGDALWWSFVTTATVGYGDIAPHSIGGRLIAVFLMIIGIGFLSTLTGTISAFFIHHVRANKKVTYKDEEIERVIDKLNNFDALSTDDLNQMFSVLKALKENT</sequence>
<feature type="transmembrane region" description="Helical" evidence="8">
    <location>
        <begin position="133"/>
        <end position="154"/>
    </location>
</feature>
<evidence type="ECO:0000256" key="2">
    <source>
        <dbReference type="ARBA" id="ARBA00022448"/>
    </source>
</evidence>
<name>A0A4R3K3K6_9FIRM</name>
<dbReference type="Gene3D" id="1.20.120.350">
    <property type="entry name" value="Voltage-gated potassium channels. Chain C"/>
    <property type="match status" value="1"/>
</dbReference>
<dbReference type="PANTHER" id="PTHR11537:SF254">
    <property type="entry name" value="POTASSIUM VOLTAGE-GATED CHANNEL PROTEIN SHAB"/>
    <property type="match status" value="1"/>
</dbReference>
<dbReference type="Proteomes" id="UP000295188">
    <property type="component" value="Unassembled WGS sequence"/>
</dbReference>
<dbReference type="OrthoDB" id="9785285at2"/>
<evidence type="ECO:0000256" key="7">
    <source>
        <dbReference type="ARBA" id="ARBA00023303"/>
    </source>
</evidence>
<comment type="caution">
    <text evidence="10">The sequence shown here is derived from an EMBL/GenBank/DDBJ whole genome shotgun (WGS) entry which is preliminary data.</text>
</comment>
<dbReference type="GO" id="GO:0008076">
    <property type="term" value="C:voltage-gated potassium channel complex"/>
    <property type="evidence" value="ECO:0007669"/>
    <property type="project" value="InterPro"/>
</dbReference>
<dbReference type="GO" id="GO:0001508">
    <property type="term" value="P:action potential"/>
    <property type="evidence" value="ECO:0007669"/>
    <property type="project" value="TreeGrafter"/>
</dbReference>
<keyword evidence="7 10" id="KW-0407">Ion channel</keyword>
<keyword evidence="5" id="KW-0406">Ion transport</keyword>
<dbReference type="Pfam" id="PF07885">
    <property type="entry name" value="Ion_trans_2"/>
    <property type="match status" value="1"/>
</dbReference>
<evidence type="ECO:0000313" key="10">
    <source>
        <dbReference type="EMBL" id="TCS77273.1"/>
    </source>
</evidence>
<dbReference type="InterPro" id="IPR013099">
    <property type="entry name" value="K_chnl_dom"/>
</dbReference>
<dbReference type="InterPro" id="IPR028325">
    <property type="entry name" value="VG_K_chnl"/>
</dbReference>
<gene>
    <name evidence="10" type="ORF">EDC37_11747</name>
</gene>
<evidence type="ECO:0000313" key="11">
    <source>
        <dbReference type="Proteomes" id="UP000295188"/>
    </source>
</evidence>
<comment type="subcellular location">
    <subcellularLocation>
        <location evidence="1">Membrane</location>
        <topology evidence="1">Multi-pass membrane protein</topology>
    </subcellularLocation>
</comment>
<feature type="transmembrane region" description="Helical" evidence="8">
    <location>
        <begin position="187"/>
        <end position="212"/>
    </location>
</feature>
<dbReference type="PANTHER" id="PTHR11537">
    <property type="entry name" value="VOLTAGE-GATED POTASSIUM CHANNEL"/>
    <property type="match status" value="1"/>
</dbReference>
<feature type="domain" description="Potassium channel" evidence="9">
    <location>
        <begin position="141"/>
        <end position="211"/>
    </location>
</feature>
<reference evidence="10 11" key="1">
    <citation type="submission" date="2019-03" db="EMBL/GenBank/DDBJ databases">
        <title>Genomic Encyclopedia of Type Strains, Phase IV (KMG-IV): sequencing the most valuable type-strain genomes for metagenomic binning, comparative biology and taxonomic classification.</title>
        <authorList>
            <person name="Goeker M."/>
        </authorList>
    </citation>
    <scope>NUCLEOTIDE SEQUENCE [LARGE SCALE GENOMIC DNA]</scope>
    <source>
        <strain evidence="10 11">DSM 20467</strain>
    </source>
</reference>
<organism evidence="10 11">
    <name type="scientific">Pectinatus cerevisiiphilus</name>
    <dbReference type="NCBI Taxonomy" id="86956"/>
    <lineage>
        <taxon>Bacteria</taxon>
        <taxon>Bacillati</taxon>
        <taxon>Bacillota</taxon>
        <taxon>Negativicutes</taxon>
        <taxon>Selenomonadales</taxon>
        <taxon>Selenomonadaceae</taxon>
        <taxon>Pectinatus</taxon>
    </lineage>
</organism>
<evidence type="ECO:0000259" key="9">
    <source>
        <dbReference type="Pfam" id="PF07885"/>
    </source>
</evidence>
<evidence type="ECO:0000256" key="5">
    <source>
        <dbReference type="ARBA" id="ARBA00023065"/>
    </source>
</evidence>
<dbReference type="RefSeq" id="WP_132551052.1">
    <property type="nucleotide sequence ID" value="NZ_SMAA01000017.1"/>
</dbReference>
<evidence type="ECO:0000256" key="1">
    <source>
        <dbReference type="ARBA" id="ARBA00004141"/>
    </source>
</evidence>
<feature type="transmembrane region" description="Helical" evidence="8">
    <location>
        <begin position="12"/>
        <end position="36"/>
    </location>
</feature>
<keyword evidence="6 8" id="KW-0472">Membrane</keyword>
<protein>
    <submittedName>
        <fullName evidence="10">Voltage-gated potassium channel</fullName>
    </submittedName>
</protein>
<accession>A0A4R3K3K6</accession>
<keyword evidence="3 8" id="KW-0812">Transmembrane</keyword>
<evidence type="ECO:0000256" key="3">
    <source>
        <dbReference type="ARBA" id="ARBA00022692"/>
    </source>
</evidence>
<evidence type="ECO:0000256" key="6">
    <source>
        <dbReference type="ARBA" id="ARBA00023136"/>
    </source>
</evidence>
<keyword evidence="4 8" id="KW-1133">Transmembrane helix</keyword>